<comment type="caution">
    <text evidence="1">The sequence shown here is derived from an EMBL/GenBank/DDBJ whole genome shotgun (WGS) entry which is preliminary data.</text>
</comment>
<reference evidence="1" key="1">
    <citation type="submission" date="2021-02" db="EMBL/GenBank/DDBJ databases">
        <authorList>
            <consortium name="DOE Joint Genome Institute"/>
            <person name="Ahrendt S."/>
            <person name="Looney B.P."/>
            <person name="Miyauchi S."/>
            <person name="Morin E."/>
            <person name="Drula E."/>
            <person name="Courty P.E."/>
            <person name="Chicoki N."/>
            <person name="Fauchery L."/>
            <person name="Kohler A."/>
            <person name="Kuo A."/>
            <person name="Labutti K."/>
            <person name="Pangilinan J."/>
            <person name="Lipzen A."/>
            <person name="Riley R."/>
            <person name="Andreopoulos W."/>
            <person name="He G."/>
            <person name="Johnson J."/>
            <person name="Barry K.W."/>
            <person name="Grigoriev I.V."/>
            <person name="Nagy L."/>
            <person name="Hibbett D."/>
            <person name="Henrissat B."/>
            <person name="Matheny P.B."/>
            <person name="Labbe J."/>
            <person name="Martin F."/>
        </authorList>
    </citation>
    <scope>NUCLEOTIDE SEQUENCE</scope>
    <source>
        <strain evidence="1">EC-137</strain>
    </source>
</reference>
<dbReference type="EMBL" id="MU273549">
    <property type="protein sequence ID" value="KAI0032359.1"/>
    <property type="molecule type" value="Genomic_DNA"/>
</dbReference>
<gene>
    <name evidence="1" type="ORF">K488DRAFT_50149</name>
</gene>
<keyword evidence="2" id="KW-1185">Reference proteome</keyword>
<reference evidence="1" key="2">
    <citation type="journal article" date="2022" name="New Phytol.">
        <title>Evolutionary transition to the ectomycorrhizal habit in the genomes of a hyperdiverse lineage of mushroom-forming fungi.</title>
        <authorList>
            <person name="Looney B."/>
            <person name="Miyauchi S."/>
            <person name="Morin E."/>
            <person name="Drula E."/>
            <person name="Courty P.E."/>
            <person name="Kohler A."/>
            <person name="Kuo A."/>
            <person name="LaButti K."/>
            <person name="Pangilinan J."/>
            <person name="Lipzen A."/>
            <person name="Riley R."/>
            <person name="Andreopoulos W."/>
            <person name="He G."/>
            <person name="Johnson J."/>
            <person name="Nolan M."/>
            <person name="Tritt A."/>
            <person name="Barry K.W."/>
            <person name="Grigoriev I.V."/>
            <person name="Nagy L.G."/>
            <person name="Hibbett D."/>
            <person name="Henrissat B."/>
            <person name="Matheny P.B."/>
            <person name="Labbe J."/>
            <person name="Martin F.M."/>
        </authorList>
    </citation>
    <scope>NUCLEOTIDE SEQUENCE</scope>
    <source>
        <strain evidence="1">EC-137</strain>
    </source>
</reference>
<proteinExistence type="predicted"/>
<dbReference type="Proteomes" id="UP000814128">
    <property type="component" value="Unassembled WGS sequence"/>
</dbReference>
<organism evidence="1 2">
    <name type="scientific">Vararia minispora EC-137</name>
    <dbReference type="NCBI Taxonomy" id="1314806"/>
    <lineage>
        <taxon>Eukaryota</taxon>
        <taxon>Fungi</taxon>
        <taxon>Dikarya</taxon>
        <taxon>Basidiomycota</taxon>
        <taxon>Agaricomycotina</taxon>
        <taxon>Agaricomycetes</taxon>
        <taxon>Russulales</taxon>
        <taxon>Lachnocladiaceae</taxon>
        <taxon>Vararia</taxon>
    </lineage>
</organism>
<evidence type="ECO:0000313" key="1">
    <source>
        <dbReference type="EMBL" id="KAI0032359.1"/>
    </source>
</evidence>
<name>A0ACB8QKH8_9AGAM</name>
<protein>
    <submittedName>
        <fullName evidence="1">Uncharacterized protein</fullName>
    </submittedName>
</protein>
<sequence>MATCTETQVLVQEPRILLQPRPLAREPGSILLVPLLPKRPKPVRLPWELWSHILYFVIFDEDVDYNKWNIHSRRTYFRNRWSLLYVCKDWLEAAKPLVYSDVHVFSISSLEKFVSQLHESEQRWDSIRRIPHSTPGRWVLSFDVAEIPTSDPGEPTAVDRLLTKVFPLLPFLSSLCLPGDLTLSSAALASLHAKVGLEHLTTLRGFKIQWRPDNYAPYPALEVLARCTQLERLEIINEGPHAPSFLYSPIIPGSDDPTFFPSAPVLDLPRLSFLSVFAPSLTPVLAALLRAPLPSLQHLMITPSDDLPEGATQALLSIHGANLLTLRLNSPCSWPTLNPGLPPLITALHTSPQLRRLTLDYPLTPLAPPSPGGHPLQVITIPRPNSRFLSSLEAQLPLLPDLAIVRLRNVKWLLNGMYGKALESGVQGEMREWRTRLAKKKVRLVDTNWRDPM</sequence>
<accession>A0ACB8QKH8</accession>
<evidence type="ECO:0000313" key="2">
    <source>
        <dbReference type="Proteomes" id="UP000814128"/>
    </source>
</evidence>